<dbReference type="SUPFAM" id="SSF53300">
    <property type="entry name" value="vWA-like"/>
    <property type="match status" value="1"/>
</dbReference>
<dbReference type="InterPro" id="IPR002035">
    <property type="entry name" value="VWF_A"/>
</dbReference>
<sequence>MSVETPIDLPTPPIPHPAAREAAVTRAMAAFDANSRAAPVRARQAARQDVPSRRLTGRPGLRAALAASVALLVGVPIALQMRHDAIKPDATAPSPDIAAWDGKPVTLPLPIPRIGENRIVGETRAAIQPPAKAKQVAASPFRLSSGETFGGGFPAEVASPNQAASISREGDAALLPLGRDHFANAPVNGFQSVRDAPLSTFSADVDTASYAFVRASLNRDVLPPPDAVRTEELVNYFPYDYAPPTSAAEPFRTDVALVPNPWSQGHKILRIGIKGYEIRSPELPPANLVFLIDTSGSMDEPAKLPLLRQSLALLVRQLRPVDRVAIVAYAGSAGTVLEPTPASEKGRILAALDRLSAGGSTAGGEGIRQAYALAEAHFDPKAVNRVMLATDGDFNVGITDIGELKGFVERKRAKGIFLSVLGFGMGDYNDALMQALAQNGNGVAAYIDTLGEARKVLVEEASSSLFPIAKDVKIQVEFNPAKVAEYRLIGYETRLLRREDFNNDRVDAGEVGSGHSVTALYDVVPVGGPATVDESRYQPARPAASPVQAAALSQEYAFVKLRYKLPGEDTSALLTTPVGPAAEFTSIEAAPADARFAVAVAGFGELLRGGRHTGGLTYDQVLQLALGARGDDPYGYRAEFANLVRAASTAAGLPAQQP</sequence>
<proteinExistence type="predicted"/>
<dbReference type="SMART" id="SM00327">
    <property type="entry name" value="VWA"/>
    <property type="match status" value="1"/>
</dbReference>
<dbReference type="RefSeq" id="WP_307279090.1">
    <property type="nucleotide sequence ID" value="NZ_JAUSVX010000012.1"/>
</dbReference>
<reference evidence="2 3" key="1">
    <citation type="submission" date="2023-07" db="EMBL/GenBank/DDBJ databases">
        <title>Genomic Encyclopedia of Type Strains, Phase IV (KMG-IV): sequencing the most valuable type-strain genomes for metagenomic binning, comparative biology and taxonomic classification.</title>
        <authorList>
            <person name="Goeker M."/>
        </authorList>
    </citation>
    <scope>NUCLEOTIDE SEQUENCE [LARGE SCALE GENOMIC DNA]</scope>
    <source>
        <strain evidence="2 3">DSM 19619</strain>
    </source>
</reference>
<evidence type="ECO:0000313" key="3">
    <source>
        <dbReference type="Proteomes" id="UP001242480"/>
    </source>
</evidence>
<dbReference type="Gene3D" id="3.40.50.410">
    <property type="entry name" value="von Willebrand factor, type A domain"/>
    <property type="match status" value="1"/>
</dbReference>
<dbReference type="CDD" id="cd01465">
    <property type="entry name" value="vWA_subgroup"/>
    <property type="match status" value="1"/>
</dbReference>
<feature type="domain" description="VWFA" evidence="1">
    <location>
        <begin position="287"/>
        <end position="465"/>
    </location>
</feature>
<dbReference type="InterPro" id="IPR036465">
    <property type="entry name" value="vWFA_dom_sf"/>
</dbReference>
<dbReference type="Proteomes" id="UP001242480">
    <property type="component" value="Unassembled WGS sequence"/>
</dbReference>
<dbReference type="Pfam" id="PF00092">
    <property type="entry name" value="VWA"/>
    <property type="match status" value="1"/>
</dbReference>
<protein>
    <submittedName>
        <fullName evidence="2">Ca-activated chloride channel family protein</fullName>
    </submittedName>
</protein>
<comment type="caution">
    <text evidence="2">The sequence shown here is derived from an EMBL/GenBank/DDBJ whole genome shotgun (WGS) entry which is preliminary data.</text>
</comment>
<dbReference type="InterPro" id="IPR021908">
    <property type="entry name" value="YfbK_C"/>
</dbReference>
<dbReference type="PROSITE" id="PS50234">
    <property type="entry name" value="VWFA"/>
    <property type="match status" value="1"/>
</dbReference>
<dbReference type="PANTHER" id="PTHR10579">
    <property type="entry name" value="CALCIUM-ACTIVATED CHLORIDE CHANNEL REGULATOR"/>
    <property type="match status" value="1"/>
</dbReference>
<evidence type="ECO:0000259" key="1">
    <source>
        <dbReference type="PROSITE" id="PS50234"/>
    </source>
</evidence>
<dbReference type="EMBL" id="JAUSVX010000012">
    <property type="protein sequence ID" value="MDQ0472360.1"/>
    <property type="molecule type" value="Genomic_DNA"/>
</dbReference>
<dbReference type="InterPro" id="IPR051266">
    <property type="entry name" value="CLCR"/>
</dbReference>
<gene>
    <name evidence="2" type="ORF">QO011_005389</name>
</gene>
<dbReference type="Pfam" id="PF12034">
    <property type="entry name" value="YfbK_C"/>
    <property type="match status" value="1"/>
</dbReference>
<dbReference type="InterPro" id="IPR022156">
    <property type="entry name" value="Uncharacterised_YfbK_N"/>
</dbReference>
<dbReference type="Pfam" id="PF12450">
    <property type="entry name" value="vWF_A"/>
    <property type="match status" value="1"/>
</dbReference>
<keyword evidence="3" id="KW-1185">Reference proteome</keyword>
<organism evidence="2 3">
    <name type="scientific">Labrys wisconsinensis</name>
    <dbReference type="NCBI Taxonomy" id="425677"/>
    <lineage>
        <taxon>Bacteria</taxon>
        <taxon>Pseudomonadati</taxon>
        <taxon>Pseudomonadota</taxon>
        <taxon>Alphaproteobacteria</taxon>
        <taxon>Hyphomicrobiales</taxon>
        <taxon>Xanthobacteraceae</taxon>
        <taxon>Labrys</taxon>
    </lineage>
</organism>
<dbReference type="PANTHER" id="PTHR10579:SF43">
    <property type="entry name" value="ZINC FINGER (C3HC4-TYPE RING FINGER) FAMILY PROTEIN"/>
    <property type="match status" value="1"/>
</dbReference>
<name>A0ABU0JDK0_9HYPH</name>
<evidence type="ECO:0000313" key="2">
    <source>
        <dbReference type="EMBL" id="MDQ0472360.1"/>
    </source>
</evidence>
<accession>A0ABU0JDK0</accession>